<keyword evidence="3" id="KW-1185">Reference proteome</keyword>
<proteinExistence type="predicted"/>
<dbReference type="GeneID" id="26637996"/>
<protein>
    <submittedName>
        <fullName evidence="2">Uncharacterized protein</fullName>
    </submittedName>
</protein>
<feature type="transmembrane region" description="Helical" evidence="1">
    <location>
        <begin position="40"/>
        <end position="65"/>
    </location>
</feature>
<organism evidence="2 3">
    <name type="scientific">Pectobacterium bacteriophage PM2</name>
    <dbReference type="NCBI Taxonomy" id="1429794"/>
    <lineage>
        <taxon>Viruses</taxon>
        <taxon>Duplodnaviria</taxon>
        <taxon>Heunggongvirae</taxon>
        <taxon>Uroviricota</taxon>
        <taxon>Caudoviricetes</taxon>
        <taxon>Pantevenvirales</taxon>
        <taxon>Straboviridae</taxon>
        <taxon>Tevenvirinae</taxon>
        <taxon>Mosugukvirus</taxon>
        <taxon>Mosugukvirus pm2</taxon>
    </lineage>
</organism>
<keyword evidence="1" id="KW-0812">Transmembrane</keyword>
<accession>A0A0A0Q2E7</accession>
<evidence type="ECO:0000313" key="2">
    <source>
        <dbReference type="EMBL" id="AHY25065.1"/>
    </source>
</evidence>
<dbReference type="RefSeq" id="YP_009211524.1">
    <property type="nucleotide sequence ID" value="NC_028940.1"/>
</dbReference>
<reference evidence="2 3" key="1">
    <citation type="journal article" date="2015" name="Plant Pathol. J.">
        <title>Isolation and Genomic Characterization of the T4-Like Bacteriophage PM2 Infecting Pectobacterium carotovorum subsp. carotovorum.</title>
        <authorList>
            <person name="Lim J.A."/>
            <person name="Lee D.H."/>
            <person name="Heu S."/>
        </authorList>
    </citation>
    <scope>NUCLEOTIDE SEQUENCE [LARGE SCALE GENOMIC DNA]</scope>
</reference>
<dbReference type="EMBL" id="KF835987">
    <property type="protein sequence ID" value="AHY25065.1"/>
    <property type="molecule type" value="Genomic_DNA"/>
</dbReference>
<keyword evidence="1" id="KW-0472">Membrane</keyword>
<sequence>MIEWIIVMPIVIFIVYFVLSFIISKILIKKGIIETAGDYWFYFILWLPSFVLGLIYSFLILLLTFPKNWANKQINKD</sequence>
<keyword evidence="1" id="KW-1133">Transmembrane helix</keyword>
<dbReference type="Proteomes" id="UP000030739">
    <property type="component" value="Segment"/>
</dbReference>
<evidence type="ECO:0000256" key="1">
    <source>
        <dbReference type="SAM" id="Phobius"/>
    </source>
</evidence>
<dbReference type="KEGG" id="vg:26637996"/>
<gene>
    <name evidence="2" type="ORF">PM2_103</name>
</gene>
<name>A0A0A0Q2E7_9CAUD</name>
<evidence type="ECO:0000313" key="3">
    <source>
        <dbReference type="Proteomes" id="UP000030739"/>
    </source>
</evidence>
<feature type="transmembrane region" description="Helical" evidence="1">
    <location>
        <begin position="6"/>
        <end position="28"/>
    </location>
</feature>